<name>A0A133QCX7_9BACT</name>
<keyword evidence="2" id="KW-1185">Reference proteome</keyword>
<dbReference type="RefSeq" id="WP_025877141.1">
    <property type="nucleotide sequence ID" value="NZ_BAAAXP010000057.1"/>
</dbReference>
<proteinExistence type="predicted"/>
<dbReference type="eggNOG" id="ENOG5031ZXB">
    <property type="taxonomic scope" value="Bacteria"/>
</dbReference>
<sequence length="93" mass="10847">MFNRSNHNEPVYKTLGEIRLRKAQLLTDITKDNNRMTDLWNDVFHKPKDNSTPTQRFSGFMNTGAGIIDGLILGWKLYRKLRGHRKSKIIGLF</sequence>
<protein>
    <submittedName>
        <fullName evidence="1">Uncharacterized protein</fullName>
    </submittedName>
</protein>
<dbReference type="PATRIC" id="fig|28128.5.peg.993"/>
<dbReference type="STRING" id="28128.HMPREF3226_00985"/>
<evidence type="ECO:0000313" key="1">
    <source>
        <dbReference type="EMBL" id="KXA40725.1"/>
    </source>
</evidence>
<dbReference type="OrthoDB" id="1080645at2"/>
<reference evidence="2" key="1">
    <citation type="submission" date="2016-01" db="EMBL/GenBank/DDBJ databases">
        <authorList>
            <person name="Mitreva M."/>
            <person name="Pepin K.H."/>
            <person name="Mihindukulasuriya K.A."/>
            <person name="Fulton R."/>
            <person name="Fronick C."/>
            <person name="O'Laughlin M."/>
            <person name="Miner T."/>
            <person name="Herter B."/>
            <person name="Rosa B.A."/>
            <person name="Cordes M."/>
            <person name="Tomlinson C."/>
            <person name="Wollam A."/>
            <person name="Palsikar V.B."/>
            <person name="Mardis E.R."/>
            <person name="Wilson R.K."/>
        </authorList>
    </citation>
    <scope>NUCLEOTIDE SEQUENCE [LARGE SCALE GENOMIC DNA]</scope>
    <source>
        <strain evidence="2">MJR7716</strain>
    </source>
</reference>
<evidence type="ECO:0000313" key="2">
    <source>
        <dbReference type="Proteomes" id="UP000070533"/>
    </source>
</evidence>
<accession>A0A133QCX7</accession>
<comment type="caution">
    <text evidence="1">The sequence shown here is derived from an EMBL/GenBank/DDBJ whole genome shotgun (WGS) entry which is preliminary data.</text>
</comment>
<gene>
    <name evidence="1" type="ORF">HMPREF3226_00985</name>
</gene>
<dbReference type="AlphaFoldDB" id="A0A133QCX7"/>
<dbReference type="Proteomes" id="UP000070533">
    <property type="component" value="Unassembled WGS sequence"/>
</dbReference>
<dbReference type="EMBL" id="LRQG01000061">
    <property type="protein sequence ID" value="KXA40725.1"/>
    <property type="molecule type" value="Genomic_DNA"/>
</dbReference>
<organism evidence="1 2">
    <name type="scientific">Prevotella corporis</name>
    <dbReference type="NCBI Taxonomy" id="28128"/>
    <lineage>
        <taxon>Bacteria</taxon>
        <taxon>Pseudomonadati</taxon>
        <taxon>Bacteroidota</taxon>
        <taxon>Bacteroidia</taxon>
        <taxon>Bacteroidales</taxon>
        <taxon>Prevotellaceae</taxon>
        <taxon>Prevotella</taxon>
    </lineage>
</organism>